<sequence length="127" mass="15065">MLAICEVFGWGDKEIKEMGNNAPKYSFIATTMLKYFLSVKKVFQETPRYWSKHYTIGRLEATQIDEEKKYGFIALKDFKVHPILCPYYEGYFLRISQFVIKSENITSEETECIFKDGNCDRFLIKWI</sequence>
<reference evidence="1 2" key="1">
    <citation type="submission" date="2017-09" db="EMBL/GenBank/DDBJ databases">
        <title>Depth-based differentiation of microbial function through sediment-hosted aquifers and enrichment of novel symbionts in the deep terrestrial subsurface.</title>
        <authorList>
            <person name="Probst A.J."/>
            <person name="Ladd B."/>
            <person name="Jarett J.K."/>
            <person name="Geller-Mcgrath D.E."/>
            <person name="Sieber C.M."/>
            <person name="Emerson J.B."/>
            <person name="Anantharaman K."/>
            <person name="Thomas B.C."/>
            <person name="Malmstrom R."/>
            <person name="Stieglmeier M."/>
            <person name="Klingl A."/>
            <person name="Woyke T."/>
            <person name="Ryan C.M."/>
            <person name="Banfield J.F."/>
        </authorList>
    </citation>
    <scope>NUCLEOTIDE SEQUENCE [LARGE SCALE GENOMIC DNA]</scope>
    <source>
        <strain evidence="1">CG11_big_fil_rev_8_21_14_0_20_40_15</strain>
    </source>
</reference>
<dbReference type="EMBL" id="PCVO01000053">
    <property type="protein sequence ID" value="PIQ74990.1"/>
    <property type="molecule type" value="Genomic_DNA"/>
</dbReference>
<proteinExistence type="predicted"/>
<evidence type="ECO:0008006" key="3">
    <source>
        <dbReference type="Google" id="ProtNLM"/>
    </source>
</evidence>
<protein>
    <recommendedName>
        <fullName evidence="3">4-vinyl reductase 4VR domain-containing protein</fullName>
    </recommendedName>
</protein>
<comment type="caution">
    <text evidence="1">The sequence shown here is derived from an EMBL/GenBank/DDBJ whole genome shotgun (WGS) entry which is preliminary data.</text>
</comment>
<accession>A0A2H0KS56</accession>
<name>A0A2H0KS56_9BACT</name>
<dbReference type="Proteomes" id="UP000229317">
    <property type="component" value="Unassembled WGS sequence"/>
</dbReference>
<gene>
    <name evidence="1" type="ORF">COV84_03545</name>
</gene>
<dbReference type="AlphaFoldDB" id="A0A2H0KS56"/>
<evidence type="ECO:0000313" key="2">
    <source>
        <dbReference type="Proteomes" id="UP000229317"/>
    </source>
</evidence>
<evidence type="ECO:0000313" key="1">
    <source>
        <dbReference type="EMBL" id="PIQ74990.1"/>
    </source>
</evidence>
<organism evidence="1 2">
    <name type="scientific">Candidatus Portnoybacteria bacterium CG11_big_fil_rev_8_21_14_0_20_40_15</name>
    <dbReference type="NCBI Taxonomy" id="1974817"/>
    <lineage>
        <taxon>Bacteria</taxon>
        <taxon>Candidatus Portnoyibacteriota</taxon>
    </lineage>
</organism>